<reference evidence="2 3" key="1">
    <citation type="journal article" date="2007" name="Proc. Natl. Acad. Sci. U.S.A.">
        <title>The genome of Syntrophus aciditrophicus: life at the thermodynamic limit of microbial growth.</title>
        <authorList>
            <person name="McInerney M.J."/>
            <person name="Rohlin L."/>
            <person name="Mouttaki H."/>
            <person name="Kim U."/>
            <person name="Krupp R.S."/>
            <person name="Rios-Hernandez L."/>
            <person name="Sieber J."/>
            <person name="Struchtemeyer C.G."/>
            <person name="Bhattacharyya A."/>
            <person name="Campbell J.W."/>
            <person name="Gunsalus R.P."/>
        </authorList>
    </citation>
    <scope>NUCLEOTIDE SEQUENCE [LARGE SCALE GENOMIC DNA]</scope>
    <source>
        <strain evidence="2 3">SB</strain>
    </source>
</reference>
<dbReference type="InParanoid" id="Q2LUS8"/>
<dbReference type="EMBL" id="CP000252">
    <property type="protein sequence ID" value="ABC77834.1"/>
    <property type="molecule type" value="Genomic_DNA"/>
</dbReference>
<dbReference type="Gene3D" id="3.30.1660.40">
    <property type="entry name" value="FlgT, N-terminal domain"/>
    <property type="match status" value="1"/>
</dbReference>
<dbReference type="AlphaFoldDB" id="Q2LUS8"/>
<dbReference type="Pfam" id="PF16548">
    <property type="entry name" value="FlgT_N"/>
    <property type="match status" value="1"/>
</dbReference>
<dbReference type="HOGENOM" id="CLU_1124076_0_0_7"/>
<name>Q2LUS8_SYNAS</name>
<organism evidence="2 3">
    <name type="scientific">Syntrophus aciditrophicus (strain SB)</name>
    <dbReference type="NCBI Taxonomy" id="56780"/>
    <lineage>
        <taxon>Bacteria</taxon>
        <taxon>Pseudomonadati</taxon>
        <taxon>Thermodesulfobacteriota</taxon>
        <taxon>Syntrophia</taxon>
        <taxon>Syntrophales</taxon>
        <taxon>Syntrophaceae</taxon>
        <taxon>Syntrophus</taxon>
    </lineage>
</organism>
<dbReference type="RefSeq" id="WP_011417855.1">
    <property type="nucleotide sequence ID" value="NC_007759.1"/>
</dbReference>
<proteinExistence type="predicted"/>
<keyword evidence="3" id="KW-1185">Reference proteome</keyword>
<evidence type="ECO:0000313" key="3">
    <source>
        <dbReference type="Proteomes" id="UP000001933"/>
    </source>
</evidence>
<dbReference type="STRING" id="56780.SYN_01393"/>
<dbReference type="InterPro" id="IPR032370">
    <property type="entry name" value="FlgT_N"/>
</dbReference>
<gene>
    <name evidence="2" type="ORF">SYN_01393</name>
</gene>
<dbReference type="Proteomes" id="UP000001933">
    <property type="component" value="Chromosome"/>
</dbReference>
<evidence type="ECO:0000313" key="2">
    <source>
        <dbReference type="EMBL" id="ABC77834.1"/>
    </source>
</evidence>
<evidence type="ECO:0000259" key="1">
    <source>
        <dbReference type="Pfam" id="PF16548"/>
    </source>
</evidence>
<feature type="domain" description="Flagellar assembly protein T N-terminal" evidence="1">
    <location>
        <begin position="45"/>
        <end position="130"/>
    </location>
</feature>
<accession>Q2LUS8</accession>
<protein>
    <submittedName>
        <fullName evidence="2">Hypothetical membrane protein</fullName>
    </submittedName>
</protein>
<dbReference type="OrthoDB" id="9791419at2"/>
<dbReference type="InterPro" id="IPR038180">
    <property type="entry name" value="FlgT_N_sf"/>
</dbReference>
<dbReference type="KEGG" id="sat:SYN_01393"/>
<sequence>MDLSTSAVPNSVHKIRYEKLNKILCVLLILLGLACPVSNAYARNQVTADGMATIHNSRMDIARDKAIDNAQRNAIEKVMGVMIYSGSEVENYQLKVDRILSESRGFINGYSIVSENGTDDVYTVTIEADIGAGKLKDRMEAMNLIMARKSKPRIMILFNQHSKTDFVAEAALTRFFLARDFKLVDSGSFKKNSTVDHLQLSCADLDTLARYCHQSGAEVVLLGSVDVSSTRSISAGLKCIPTRLLSR</sequence>